<gene>
    <name evidence="3" type="ORF">HP550_20400</name>
</gene>
<evidence type="ECO:0000313" key="3">
    <source>
        <dbReference type="EMBL" id="NUU19612.1"/>
    </source>
</evidence>
<accession>A0A7Y6DZX2</accession>
<dbReference type="AlphaFoldDB" id="A0A7Y6DZX2"/>
<keyword evidence="4" id="KW-1185">Reference proteome</keyword>
<feature type="domain" description="Tail sheath protein C-terminal" evidence="2">
    <location>
        <begin position="552"/>
        <end position="653"/>
    </location>
</feature>
<dbReference type="Gene3D" id="3.40.50.11780">
    <property type="match status" value="2"/>
</dbReference>
<protein>
    <submittedName>
        <fullName evidence="3">Phage tail sheath family protein</fullName>
    </submittedName>
</protein>
<dbReference type="Proteomes" id="UP000565724">
    <property type="component" value="Unassembled WGS sequence"/>
</dbReference>
<dbReference type="EMBL" id="JABMCI010000071">
    <property type="protein sequence ID" value="NUU19612.1"/>
    <property type="molecule type" value="Genomic_DNA"/>
</dbReference>
<reference evidence="3 4" key="1">
    <citation type="submission" date="2020-05" db="EMBL/GenBank/DDBJ databases">
        <title>Genome Sequencing of Type Strains.</title>
        <authorList>
            <person name="Lemaire J.F."/>
            <person name="Inderbitzin P."/>
            <person name="Gregorio O.A."/>
            <person name="Collins S.B."/>
            <person name="Wespe N."/>
            <person name="Knight-Connoni V."/>
        </authorList>
    </citation>
    <scope>NUCLEOTIDE SEQUENCE [LARGE SCALE GENOMIC DNA]</scope>
    <source>
        <strain evidence="3 4">ATCC 25174</strain>
    </source>
</reference>
<sequence length="662" mass="69135">MAGTTTSVALFVGPTRSGVDNRPIRCLNYGDFERSFGGLWRTSSLSYSVLHFFANGGGQAYVVRVPPEKSKPAATTVLRDDGAQTSLVLTALSSGSASNGIFVEIDPFEIGANPYASGSPAHDKKRFTLTVLDTVSGRVERFGGLTTSAGSARTADAVVNDPATGSRLVRLQLTGVGENGPQATGTVHVITKPPGAVGTFDKDVMVTVGVSRRGADGKVDAAASITAMEVTVFPNGSSRPTSPLALVTQLVAAVNEAIRANPGEASKLGTASLEGAVFEGGRCLRLRLTAPTSVPGAARVHDATVALTAPTTAAARSLITEYGLGTGAVVNPSRYQLGQPYDAAPVSAATAGDNGEAHGQPTSAAFKAAVSALDTPDPFFNLLCLPDLVRPKTTDGRALHHTNVPTVYAEAARICARKFAFLVVDPPPDVLDVGAAEAWKTQTIGFQSSHAGAWFPTVRVDDPLEPGTVIAHPPSGAVAGVIARTDSQRGVWQAPAGTEAFLAGVYGPSVELSDEEHGLLNPIAVNVIRRFPIYGTVAFGSRTVDGSNALGSQWKYIPVRRTANFILRSLSESLRWAIHQPNGEALWSQLRVSCTAFMQGLFQQGAFKGVSAREAYFVACDASTTSAEDIDQGIVNIVVGFAPLKPSEFVVISLRQIVQPTA</sequence>
<organism evidence="3 4">
    <name type="scientific">Cellulomonas humilata</name>
    <dbReference type="NCBI Taxonomy" id="144055"/>
    <lineage>
        <taxon>Bacteria</taxon>
        <taxon>Bacillati</taxon>
        <taxon>Actinomycetota</taxon>
        <taxon>Actinomycetes</taxon>
        <taxon>Micrococcales</taxon>
        <taxon>Cellulomonadaceae</taxon>
        <taxon>Cellulomonas</taxon>
    </lineage>
</organism>
<dbReference type="PANTHER" id="PTHR35861:SF1">
    <property type="entry name" value="PHAGE TAIL SHEATH PROTEIN"/>
    <property type="match status" value="1"/>
</dbReference>
<dbReference type="RefSeq" id="WP_175349530.1">
    <property type="nucleotide sequence ID" value="NZ_JABMCI010000071.1"/>
</dbReference>
<evidence type="ECO:0000259" key="2">
    <source>
        <dbReference type="Pfam" id="PF17482"/>
    </source>
</evidence>
<comment type="similarity">
    <text evidence="1">Belongs to the myoviridae tail sheath protein family.</text>
</comment>
<dbReference type="InterPro" id="IPR020287">
    <property type="entry name" value="Tail_sheath_C"/>
</dbReference>
<name>A0A7Y6DZX2_9CELL</name>
<proteinExistence type="inferred from homology"/>
<dbReference type="PANTHER" id="PTHR35861">
    <property type="match status" value="1"/>
</dbReference>
<dbReference type="InterPro" id="IPR052042">
    <property type="entry name" value="Tail_sheath_structural"/>
</dbReference>
<comment type="caution">
    <text evidence="3">The sequence shown here is derived from an EMBL/GenBank/DDBJ whole genome shotgun (WGS) entry which is preliminary data.</text>
</comment>
<dbReference type="Pfam" id="PF17482">
    <property type="entry name" value="Phage_sheath_1C"/>
    <property type="match status" value="1"/>
</dbReference>
<evidence type="ECO:0000256" key="1">
    <source>
        <dbReference type="ARBA" id="ARBA00008005"/>
    </source>
</evidence>
<evidence type="ECO:0000313" key="4">
    <source>
        <dbReference type="Proteomes" id="UP000565724"/>
    </source>
</evidence>